<protein>
    <submittedName>
        <fullName evidence="1">Uncharacterized protein</fullName>
    </submittedName>
</protein>
<dbReference type="AlphaFoldDB" id="A0A7S0BI49"/>
<proteinExistence type="predicted"/>
<reference evidence="1" key="1">
    <citation type="submission" date="2021-01" db="EMBL/GenBank/DDBJ databases">
        <authorList>
            <person name="Corre E."/>
            <person name="Pelletier E."/>
            <person name="Niang G."/>
            <person name="Scheremetjew M."/>
            <person name="Finn R."/>
            <person name="Kale V."/>
            <person name="Holt S."/>
            <person name="Cochrane G."/>
            <person name="Meng A."/>
            <person name="Brown T."/>
            <person name="Cohen L."/>
        </authorList>
    </citation>
    <scope>NUCLEOTIDE SEQUENCE</scope>
    <source>
        <strain evidence="1">UTEX LB 2760</strain>
    </source>
</reference>
<accession>A0A7S0BI49</accession>
<evidence type="ECO:0000313" key="1">
    <source>
        <dbReference type="EMBL" id="CAD8394574.1"/>
    </source>
</evidence>
<name>A0A7S0BI49_9RHOD</name>
<sequence length="245" mass="26730">MSIADRLVHIYENGGSGHAIEDFVNGLKEKDRKALLTELKDWVGASHASVVSLFRAEVASSLLRPFAIVTVAVSTANSTFTTASVESYVREAQIGLLEIPYDTSLSRQEKVDELNSIANDILDQVERERISRWHFGAIDIALAAVRCATDQGLQPDGQISSDAIVERVLDWPWTTSTSAGLLDALGTVSLSQTSQQKLFRKLGAILNERTSAEEEFFILGKQIIGLASFPPEMGQRLATARLLNG</sequence>
<dbReference type="EMBL" id="HBEK01008356">
    <property type="protein sequence ID" value="CAD8394574.1"/>
    <property type="molecule type" value="Transcribed_RNA"/>
</dbReference>
<gene>
    <name evidence="1" type="ORF">RMAR0315_LOCUS4559</name>
</gene>
<organism evidence="1">
    <name type="scientific">Rhodosorus marinus</name>
    <dbReference type="NCBI Taxonomy" id="101924"/>
    <lineage>
        <taxon>Eukaryota</taxon>
        <taxon>Rhodophyta</taxon>
        <taxon>Stylonematophyceae</taxon>
        <taxon>Stylonematales</taxon>
        <taxon>Stylonemataceae</taxon>
        <taxon>Rhodosorus</taxon>
    </lineage>
</organism>